<dbReference type="Proteomes" id="UP000315252">
    <property type="component" value="Unassembled WGS sequence"/>
</dbReference>
<dbReference type="SUPFAM" id="SSF88697">
    <property type="entry name" value="PUA domain-like"/>
    <property type="match status" value="1"/>
</dbReference>
<evidence type="ECO:0000259" key="1">
    <source>
        <dbReference type="Pfam" id="PF01878"/>
    </source>
</evidence>
<dbReference type="EMBL" id="VHSH01000004">
    <property type="protein sequence ID" value="TQV79738.1"/>
    <property type="molecule type" value="Genomic_DNA"/>
</dbReference>
<dbReference type="PANTHER" id="PTHR14087">
    <property type="entry name" value="THYMOCYTE NUCLEAR PROTEIN 1"/>
    <property type="match status" value="1"/>
</dbReference>
<keyword evidence="3" id="KW-1185">Reference proteome</keyword>
<proteinExistence type="predicted"/>
<dbReference type="InterPro" id="IPR002740">
    <property type="entry name" value="EVE_domain"/>
</dbReference>
<accession>A0A545TR94</accession>
<protein>
    <submittedName>
        <fullName evidence="2">EVE domain-containing protein</fullName>
    </submittedName>
</protein>
<name>A0A545TR94_9PROT</name>
<evidence type="ECO:0000313" key="3">
    <source>
        <dbReference type="Proteomes" id="UP000315252"/>
    </source>
</evidence>
<dbReference type="OrthoDB" id="9791347at2"/>
<gene>
    <name evidence="2" type="ORF">FKG95_13615</name>
</gene>
<dbReference type="Gene3D" id="3.10.590.10">
    <property type="entry name" value="ph1033 like domains"/>
    <property type="match status" value="1"/>
</dbReference>
<dbReference type="Pfam" id="PF01878">
    <property type="entry name" value="EVE"/>
    <property type="match status" value="1"/>
</dbReference>
<dbReference type="CDD" id="cd21133">
    <property type="entry name" value="EVE"/>
    <property type="match status" value="1"/>
</dbReference>
<feature type="domain" description="EVE" evidence="1">
    <location>
        <begin position="2"/>
        <end position="132"/>
    </location>
</feature>
<dbReference type="PANTHER" id="PTHR14087:SF8">
    <property type="entry name" value="OS03G0676100 PROTEIN"/>
    <property type="match status" value="1"/>
</dbReference>
<dbReference type="InterPro" id="IPR047197">
    <property type="entry name" value="THYN1-like_EVE"/>
</dbReference>
<comment type="caution">
    <text evidence="2">The sequence shown here is derived from an EMBL/GenBank/DDBJ whole genome shotgun (WGS) entry which is preliminary data.</text>
</comment>
<dbReference type="AlphaFoldDB" id="A0A545TR94"/>
<sequence>MAHWLMKSEPGTWSWEDHVKAGSAEWDGVRNYQAANNMKAMKIGDLVFFYHSVNEKQVVGIAEVVKEYYPDPTDASGRFGMVDIKAIRPMVKPVTLADIKAEPKLSELALVRQSRLSVLPVKPAEWKIICAMGDTDP</sequence>
<dbReference type="InterPro" id="IPR052181">
    <property type="entry name" value="5hmC_binding"/>
</dbReference>
<dbReference type="InterPro" id="IPR015947">
    <property type="entry name" value="PUA-like_sf"/>
</dbReference>
<organism evidence="2 3">
    <name type="scientific">Denitrobaculum tricleocarpae</name>
    <dbReference type="NCBI Taxonomy" id="2591009"/>
    <lineage>
        <taxon>Bacteria</taxon>
        <taxon>Pseudomonadati</taxon>
        <taxon>Pseudomonadota</taxon>
        <taxon>Alphaproteobacteria</taxon>
        <taxon>Rhodospirillales</taxon>
        <taxon>Rhodospirillaceae</taxon>
        <taxon>Denitrobaculum</taxon>
    </lineage>
</organism>
<evidence type="ECO:0000313" key="2">
    <source>
        <dbReference type="EMBL" id="TQV79738.1"/>
    </source>
</evidence>
<reference evidence="2 3" key="1">
    <citation type="submission" date="2019-06" db="EMBL/GenBank/DDBJ databases">
        <title>Whole genome sequence for Rhodospirillaceae sp. R148.</title>
        <authorList>
            <person name="Wang G."/>
        </authorList>
    </citation>
    <scope>NUCLEOTIDE SEQUENCE [LARGE SCALE GENOMIC DNA]</scope>
    <source>
        <strain evidence="2 3">R148</strain>
    </source>
</reference>
<dbReference type="RefSeq" id="WP_142896918.1">
    <property type="nucleotide sequence ID" value="NZ_ML660055.1"/>
</dbReference>